<evidence type="ECO:0000313" key="1">
    <source>
        <dbReference type="EMBL" id="ACA63338.1"/>
    </source>
</evidence>
<dbReference type="RefSeq" id="YP_007002383.1">
    <property type="nucleotide sequence ID" value="NC_019449.1"/>
</dbReference>
<keyword evidence="2" id="KW-1185">Reference proteome</keyword>
<reference evidence="1 2" key="1">
    <citation type="journal article" date="2011" name="Arch. Virol.">
        <title>The genomes and comparative genomics of Lactobacillus delbrueckii phages.</title>
        <authorList>
            <person name="Riipinen K.A."/>
            <person name="Forsman P."/>
            <person name="Alatossava T."/>
        </authorList>
    </citation>
    <scope>NUCLEOTIDE SEQUENCE [LARGE SCALE GENOMIC DNA]</scope>
</reference>
<dbReference type="GeneID" id="14006370"/>
<dbReference type="Proteomes" id="UP000000303">
    <property type="component" value="Segment"/>
</dbReference>
<protein>
    <submittedName>
        <fullName evidence="1">Uncharacterized protein</fullName>
    </submittedName>
</protein>
<accession>F8J1A0</accession>
<name>F8J1A0_9CAUD</name>
<dbReference type="KEGG" id="vg:14006370"/>
<organism evidence="1 2">
    <name type="scientific">Lactobacillus phage c5</name>
    <dbReference type="NCBI Taxonomy" id="2892341"/>
    <lineage>
        <taxon>Viruses</taxon>
        <taxon>Duplodnaviria</taxon>
        <taxon>Heunggongvirae</taxon>
        <taxon>Uroviricota</taxon>
        <taxon>Caudoviricetes</taxon>
        <taxon>Cequinquevirus</taxon>
        <taxon>Cequinquevirus c5</taxon>
    </lineage>
</organism>
<dbReference type="EMBL" id="EU340421">
    <property type="protein sequence ID" value="ACA63338.1"/>
    <property type="molecule type" value="Genomic_DNA"/>
</dbReference>
<sequence length="155" mass="17595">MSYTFESYRIANAFQYGAVNGHKELCKNIVYNYAHVYRKTVMDVLAEISVMFISPEGFEYDDYRKIKIGGNETMTAKEFKKIIKKEINQVAVAQNDNGDVYVIDADNLKVLAWICGKEAEHFISYSGLDNSDSWTALLAFAETLPADRGLPWQAN</sequence>
<proteinExistence type="predicted"/>
<evidence type="ECO:0000313" key="2">
    <source>
        <dbReference type="Proteomes" id="UP000000303"/>
    </source>
</evidence>